<feature type="region of interest" description="Disordered" evidence="1">
    <location>
        <begin position="1"/>
        <end position="94"/>
    </location>
</feature>
<dbReference type="Proteomes" id="UP001066276">
    <property type="component" value="Chromosome 5"/>
</dbReference>
<dbReference type="EMBL" id="JANPWB010000009">
    <property type="protein sequence ID" value="KAJ1154660.1"/>
    <property type="molecule type" value="Genomic_DNA"/>
</dbReference>
<evidence type="ECO:0000256" key="1">
    <source>
        <dbReference type="SAM" id="MobiDB-lite"/>
    </source>
</evidence>
<name>A0AAV7RT48_PLEWA</name>
<gene>
    <name evidence="2" type="ORF">NDU88_007403</name>
</gene>
<sequence>MHLFGAGRSSSLTSPAISGQGHAHYLRYLRPPGKRSAHPRSVQGSRSSRPSRSPFRKSRRSTCRSASPPHRAAPEEHSSNPLRGPGYRRPRATLRFRFSPALRLQGLQREGGSLGSFKLRPKLL</sequence>
<evidence type="ECO:0000313" key="2">
    <source>
        <dbReference type="EMBL" id="KAJ1154660.1"/>
    </source>
</evidence>
<feature type="compositionally biased region" description="Basic residues" evidence="1">
    <location>
        <begin position="24"/>
        <end position="38"/>
    </location>
</feature>
<dbReference type="AlphaFoldDB" id="A0AAV7RT48"/>
<keyword evidence="3" id="KW-1185">Reference proteome</keyword>
<comment type="caution">
    <text evidence="2">The sequence shown here is derived from an EMBL/GenBank/DDBJ whole genome shotgun (WGS) entry which is preliminary data.</text>
</comment>
<protein>
    <submittedName>
        <fullName evidence="2">Uncharacterized protein</fullName>
    </submittedName>
</protein>
<organism evidence="2 3">
    <name type="scientific">Pleurodeles waltl</name>
    <name type="common">Iberian ribbed newt</name>
    <dbReference type="NCBI Taxonomy" id="8319"/>
    <lineage>
        <taxon>Eukaryota</taxon>
        <taxon>Metazoa</taxon>
        <taxon>Chordata</taxon>
        <taxon>Craniata</taxon>
        <taxon>Vertebrata</taxon>
        <taxon>Euteleostomi</taxon>
        <taxon>Amphibia</taxon>
        <taxon>Batrachia</taxon>
        <taxon>Caudata</taxon>
        <taxon>Salamandroidea</taxon>
        <taxon>Salamandridae</taxon>
        <taxon>Pleurodelinae</taxon>
        <taxon>Pleurodeles</taxon>
    </lineage>
</organism>
<accession>A0AAV7RT48</accession>
<evidence type="ECO:0000313" key="3">
    <source>
        <dbReference type="Proteomes" id="UP001066276"/>
    </source>
</evidence>
<feature type="compositionally biased region" description="Low complexity" evidence="1">
    <location>
        <begin position="39"/>
        <end position="53"/>
    </location>
</feature>
<reference evidence="2" key="1">
    <citation type="journal article" date="2022" name="bioRxiv">
        <title>Sequencing and chromosome-scale assembly of the giantPleurodeles waltlgenome.</title>
        <authorList>
            <person name="Brown T."/>
            <person name="Elewa A."/>
            <person name="Iarovenko S."/>
            <person name="Subramanian E."/>
            <person name="Araus A.J."/>
            <person name="Petzold A."/>
            <person name="Susuki M."/>
            <person name="Suzuki K.-i.T."/>
            <person name="Hayashi T."/>
            <person name="Toyoda A."/>
            <person name="Oliveira C."/>
            <person name="Osipova E."/>
            <person name="Leigh N.D."/>
            <person name="Simon A."/>
            <person name="Yun M.H."/>
        </authorList>
    </citation>
    <scope>NUCLEOTIDE SEQUENCE</scope>
    <source>
        <strain evidence="2">20211129_DDA</strain>
        <tissue evidence="2">Liver</tissue>
    </source>
</reference>
<proteinExistence type="predicted"/>
<feature type="compositionally biased region" description="Polar residues" evidence="1">
    <location>
        <begin position="8"/>
        <end position="17"/>
    </location>
</feature>